<sequence length="108" mass="12427">MGNIDFLIDANRGDFDHKVFRKQETSIIIGTVQYSTERSGENLKGGQREREGENIGYTGREKRIYTRIRSQFNQLAWNCTVPGVLKTYLHLLSALLIAIHPTKRKLMC</sequence>
<dbReference type="Proteomes" id="UP000826195">
    <property type="component" value="Unassembled WGS sequence"/>
</dbReference>
<comment type="caution">
    <text evidence="1">The sequence shown here is derived from an EMBL/GenBank/DDBJ whole genome shotgun (WGS) entry which is preliminary data.</text>
</comment>
<organism evidence="1 2">
    <name type="scientific">Cotesia glomerata</name>
    <name type="common">Lepidopteran parasitic wasp</name>
    <name type="synonym">Apanteles glomeratus</name>
    <dbReference type="NCBI Taxonomy" id="32391"/>
    <lineage>
        <taxon>Eukaryota</taxon>
        <taxon>Metazoa</taxon>
        <taxon>Ecdysozoa</taxon>
        <taxon>Arthropoda</taxon>
        <taxon>Hexapoda</taxon>
        <taxon>Insecta</taxon>
        <taxon>Pterygota</taxon>
        <taxon>Neoptera</taxon>
        <taxon>Endopterygota</taxon>
        <taxon>Hymenoptera</taxon>
        <taxon>Apocrita</taxon>
        <taxon>Ichneumonoidea</taxon>
        <taxon>Braconidae</taxon>
        <taxon>Microgastrinae</taxon>
        <taxon>Cotesia</taxon>
    </lineage>
</organism>
<name>A0AAV7IAL0_COTGL</name>
<evidence type="ECO:0000313" key="2">
    <source>
        <dbReference type="Proteomes" id="UP000826195"/>
    </source>
</evidence>
<dbReference type="AlphaFoldDB" id="A0AAV7IAL0"/>
<gene>
    <name evidence="1" type="ORF">KQX54_001945</name>
</gene>
<keyword evidence="2" id="KW-1185">Reference proteome</keyword>
<protein>
    <submittedName>
        <fullName evidence="1">Uncharacterized protein</fullName>
    </submittedName>
</protein>
<accession>A0AAV7IAL0</accession>
<reference evidence="1 2" key="1">
    <citation type="journal article" date="2021" name="J. Hered.">
        <title>A chromosome-level genome assembly of the parasitoid wasp, Cotesia glomerata (Hymenoptera: Braconidae).</title>
        <authorList>
            <person name="Pinto B.J."/>
            <person name="Weis J.J."/>
            <person name="Gamble T."/>
            <person name="Ode P.J."/>
            <person name="Paul R."/>
            <person name="Zaspel J.M."/>
        </authorList>
    </citation>
    <scope>NUCLEOTIDE SEQUENCE [LARGE SCALE GENOMIC DNA]</scope>
    <source>
        <strain evidence="1">CgM1</strain>
    </source>
</reference>
<dbReference type="EMBL" id="JAHXZJ010001864">
    <property type="protein sequence ID" value="KAH0548741.1"/>
    <property type="molecule type" value="Genomic_DNA"/>
</dbReference>
<proteinExistence type="predicted"/>
<evidence type="ECO:0000313" key="1">
    <source>
        <dbReference type="EMBL" id="KAH0548741.1"/>
    </source>
</evidence>